<proteinExistence type="predicted"/>
<dbReference type="Pfam" id="PF01284">
    <property type="entry name" value="MARVEL"/>
    <property type="match status" value="1"/>
</dbReference>
<keyword evidence="2 6" id="KW-0812">Transmembrane</keyword>
<feature type="transmembrane region" description="Helical" evidence="6">
    <location>
        <begin position="87"/>
        <end position="109"/>
    </location>
</feature>
<name>A0A2A9NXM5_9AGAR</name>
<dbReference type="OrthoDB" id="2218151at2759"/>
<evidence type="ECO:0000256" key="6">
    <source>
        <dbReference type="SAM" id="Phobius"/>
    </source>
</evidence>
<evidence type="ECO:0000313" key="9">
    <source>
        <dbReference type="Proteomes" id="UP000242287"/>
    </source>
</evidence>
<comment type="subcellular location">
    <subcellularLocation>
        <location evidence="1">Membrane</location>
        <topology evidence="1">Multi-pass membrane protein</topology>
    </subcellularLocation>
</comment>
<evidence type="ECO:0000256" key="5">
    <source>
        <dbReference type="SAM" id="MobiDB-lite"/>
    </source>
</evidence>
<feature type="transmembrane region" description="Helical" evidence="6">
    <location>
        <begin position="57"/>
        <end position="75"/>
    </location>
</feature>
<evidence type="ECO:0000313" key="8">
    <source>
        <dbReference type="EMBL" id="PFH53201.1"/>
    </source>
</evidence>
<dbReference type="GO" id="GO:0016020">
    <property type="term" value="C:membrane"/>
    <property type="evidence" value="ECO:0007669"/>
    <property type="project" value="UniProtKB-SubCell"/>
</dbReference>
<evidence type="ECO:0000259" key="7">
    <source>
        <dbReference type="Pfam" id="PF01284"/>
    </source>
</evidence>
<dbReference type="InterPro" id="IPR008253">
    <property type="entry name" value="Marvel"/>
</dbReference>
<reference evidence="8 9" key="1">
    <citation type="submission" date="2014-02" db="EMBL/GenBank/DDBJ databases">
        <title>Transposable element dynamics among asymbiotic and ectomycorrhizal Amanita fungi.</title>
        <authorList>
            <consortium name="DOE Joint Genome Institute"/>
            <person name="Hess J."/>
            <person name="Skrede I."/>
            <person name="Wolfe B."/>
            <person name="LaButti K."/>
            <person name="Ohm R.A."/>
            <person name="Grigoriev I.V."/>
            <person name="Pringle A."/>
        </authorList>
    </citation>
    <scope>NUCLEOTIDE SEQUENCE [LARGE SCALE GENOMIC DNA]</scope>
    <source>
        <strain evidence="8 9">SKay4041</strain>
    </source>
</reference>
<dbReference type="STRING" id="703135.A0A2A9NXM5"/>
<evidence type="ECO:0000256" key="1">
    <source>
        <dbReference type="ARBA" id="ARBA00004141"/>
    </source>
</evidence>
<feature type="transmembrane region" description="Helical" evidence="6">
    <location>
        <begin position="129"/>
        <end position="151"/>
    </location>
</feature>
<gene>
    <name evidence="8" type="ORF">AMATHDRAFT_138507</name>
</gene>
<evidence type="ECO:0000256" key="3">
    <source>
        <dbReference type="ARBA" id="ARBA00022989"/>
    </source>
</evidence>
<feature type="domain" description="MARVEL" evidence="7">
    <location>
        <begin position="47"/>
        <end position="202"/>
    </location>
</feature>
<accession>A0A2A9NXM5</accession>
<keyword evidence="4 6" id="KW-0472">Membrane</keyword>
<feature type="region of interest" description="Disordered" evidence="5">
    <location>
        <begin position="220"/>
        <end position="255"/>
    </location>
</feature>
<protein>
    <recommendedName>
        <fullName evidence="7">MARVEL domain-containing protein</fullName>
    </recommendedName>
</protein>
<evidence type="ECO:0000256" key="2">
    <source>
        <dbReference type="ARBA" id="ARBA00022692"/>
    </source>
</evidence>
<sequence>MPLLDHITDAFSKFAPSKSSKSSTSISGVLGNGHGIIPFDDNMIVSKPTVVFHVSQIFFNFLAMACFASVASFQAKWDVGPSGLTGFAIFVSVSGMFLSAFMLLVPVIYEKYDKMVRVARALKEVRVAFILTGTGVTFSLLIAFITTISAWTQAGCKNPDNDPHSKEKGDDFKNGLSGWCNTKKAGAIFFWLAFVFWAASLGLLVYYWRSGKLAAPRDPPFIPPHHNHDDEEVGDEESMHTSIPPAGVTPVSPILSNRYDNSNAINSPFADSNRQVPATTYNGYSNAVSSSPPVRASLDVYGAFSDPAPTGFNNMTGLNNTYDTTGARQSHQSASPVRSNIDASLPTADYAPRVSRTMQYADPYAVVRASLTSQGSPPSYESYQTYR</sequence>
<keyword evidence="9" id="KW-1185">Reference proteome</keyword>
<keyword evidence="3 6" id="KW-1133">Transmembrane helix</keyword>
<evidence type="ECO:0000256" key="4">
    <source>
        <dbReference type="ARBA" id="ARBA00023136"/>
    </source>
</evidence>
<feature type="transmembrane region" description="Helical" evidence="6">
    <location>
        <begin position="188"/>
        <end position="208"/>
    </location>
</feature>
<organism evidence="8 9">
    <name type="scientific">Amanita thiersii Skay4041</name>
    <dbReference type="NCBI Taxonomy" id="703135"/>
    <lineage>
        <taxon>Eukaryota</taxon>
        <taxon>Fungi</taxon>
        <taxon>Dikarya</taxon>
        <taxon>Basidiomycota</taxon>
        <taxon>Agaricomycotina</taxon>
        <taxon>Agaricomycetes</taxon>
        <taxon>Agaricomycetidae</taxon>
        <taxon>Agaricales</taxon>
        <taxon>Pluteineae</taxon>
        <taxon>Amanitaceae</taxon>
        <taxon>Amanita</taxon>
    </lineage>
</organism>
<dbReference type="Proteomes" id="UP000242287">
    <property type="component" value="Unassembled WGS sequence"/>
</dbReference>
<dbReference type="AlphaFoldDB" id="A0A2A9NXM5"/>
<dbReference type="EMBL" id="KZ301975">
    <property type="protein sequence ID" value="PFH53201.1"/>
    <property type="molecule type" value="Genomic_DNA"/>
</dbReference>